<evidence type="ECO:0000313" key="2">
    <source>
        <dbReference type="EMBL" id="MBC2961974.1"/>
    </source>
</evidence>
<evidence type="ECO:0000259" key="1">
    <source>
        <dbReference type="Pfam" id="PF20254"/>
    </source>
</evidence>
<gene>
    <name evidence="2" type="ORF">H7344_16900</name>
</gene>
<proteinExistence type="predicted"/>
<reference evidence="2 3" key="1">
    <citation type="submission" date="2020-08" db="EMBL/GenBank/DDBJ databases">
        <title>novel species in genus Nocardioides.</title>
        <authorList>
            <person name="Zhang G."/>
        </authorList>
    </citation>
    <scope>NUCLEOTIDE SEQUENCE [LARGE SCALE GENOMIC DNA]</scope>
    <source>
        <strain evidence="2 3">SC8A-24</strain>
    </source>
</reference>
<sequence>MQTQDSPDPAQDDPAVIAAWDFGHDLATARFPSTVEGVPGGRLLNAPARAVTGRHWDATEVDYRLAPEQYGAVHFHRDDLEDCGWQVTHELVVPADLPSGVYAVLLTGAGSEDHVPVVVRPTSPAGVLFLLPTFSYLAYANARLAEEFDYTDDTLSNREFVPSDRDKQIYAHREFGNSLYDHHVDGSGVCYSSHLRPILNMRWDFRSALQDAPRHLAADLVIPTWLGSLGIEHSVTTDHALHEGGAQVLEGHPVLVTGSHPEYWSRRMLDAAEAFLADGGSIIYLGGNGFYWVTSAHLDRPHLVEVRRGHQGIRTWESEPGETVMSQSVEQGGLWRLRGRAPNRLVGVGMAAQGWDDATPGFERTAASRDERVEFLFEGIEEEVIGDFGLVLGGAAGDEIDRADIRLGTPRHALVVATSQPHSSYYLASNEELNAPTPLINGTNNPNVRADITYFETPAGGAVLSTAAITWTGSLAYRGFDNNVARLTENAVRAFLVRGPAGR</sequence>
<organism evidence="2 3">
    <name type="scientific">Nocardioides deserti</name>
    <dbReference type="NCBI Taxonomy" id="1588644"/>
    <lineage>
        <taxon>Bacteria</taxon>
        <taxon>Bacillati</taxon>
        <taxon>Actinomycetota</taxon>
        <taxon>Actinomycetes</taxon>
        <taxon>Propionibacteriales</taxon>
        <taxon>Nocardioidaceae</taxon>
        <taxon>Nocardioides</taxon>
    </lineage>
</organism>
<feature type="domain" description="N,N-dimethylformamidase beta subunit-like C-terminal" evidence="1">
    <location>
        <begin position="50"/>
        <end position="478"/>
    </location>
</feature>
<name>A0ABR6UDF7_9ACTN</name>
<dbReference type="EMBL" id="JACMYC010000014">
    <property type="protein sequence ID" value="MBC2961974.1"/>
    <property type="molecule type" value="Genomic_DNA"/>
</dbReference>
<evidence type="ECO:0000313" key="3">
    <source>
        <dbReference type="Proteomes" id="UP000604001"/>
    </source>
</evidence>
<accession>A0ABR6UDF7</accession>
<dbReference type="InterPro" id="IPR046540">
    <property type="entry name" value="DMFA2_C"/>
</dbReference>
<dbReference type="Pfam" id="PF20254">
    <property type="entry name" value="DMFA2_C"/>
    <property type="match status" value="1"/>
</dbReference>
<dbReference type="Proteomes" id="UP000604001">
    <property type="component" value="Unassembled WGS sequence"/>
</dbReference>
<protein>
    <recommendedName>
        <fullName evidence="1">N,N-dimethylformamidase beta subunit-like C-terminal domain-containing protein</fullName>
    </recommendedName>
</protein>
<comment type="caution">
    <text evidence="2">The sequence shown here is derived from an EMBL/GenBank/DDBJ whole genome shotgun (WGS) entry which is preliminary data.</text>
</comment>
<keyword evidence="3" id="KW-1185">Reference proteome</keyword>